<dbReference type="RefSeq" id="WP_228351303.1">
    <property type="nucleotide sequence ID" value="NZ_JACEGA010000001.1"/>
</dbReference>
<accession>A0A839JW92</accession>
<protein>
    <submittedName>
        <fullName evidence="2">Uncharacterized protein</fullName>
    </submittedName>
</protein>
<proteinExistence type="predicted"/>
<organism evidence="2 3">
    <name type="scientific">Variimorphobacter saccharofermentans</name>
    <dbReference type="NCBI Taxonomy" id="2755051"/>
    <lineage>
        <taxon>Bacteria</taxon>
        <taxon>Bacillati</taxon>
        <taxon>Bacillota</taxon>
        <taxon>Clostridia</taxon>
        <taxon>Lachnospirales</taxon>
        <taxon>Lachnospiraceae</taxon>
        <taxon>Variimorphobacter</taxon>
    </lineage>
</organism>
<name>A0A839JW92_9FIRM</name>
<gene>
    <name evidence="2" type="ORF">H0486_01285</name>
</gene>
<keyword evidence="1" id="KW-1133">Transmembrane helix</keyword>
<keyword evidence="1" id="KW-0472">Membrane</keyword>
<evidence type="ECO:0000256" key="1">
    <source>
        <dbReference type="SAM" id="Phobius"/>
    </source>
</evidence>
<dbReference type="Proteomes" id="UP000574276">
    <property type="component" value="Unassembled WGS sequence"/>
</dbReference>
<evidence type="ECO:0000313" key="2">
    <source>
        <dbReference type="EMBL" id="MBB2181527.1"/>
    </source>
</evidence>
<keyword evidence="3" id="KW-1185">Reference proteome</keyword>
<sequence>MKKSEKALPVICGFLFGVVVGFLLSPIKKGFEIGNNCGNCTNYYDKKEEETEEEITEE</sequence>
<dbReference type="EMBL" id="JACEGA010000001">
    <property type="protein sequence ID" value="MBB2181527.1"/>
    <property type="molecule type" value="Genomic_DNA"/>
</dbReference>
<comment type="caution">
    <text evidence="2">The sequence shown here is derived from an EMBL/GenBank/DDBJ whole genome shotgun (WGS) entry which is preliminary data.</text>
</comment>
<keyword evidence="1" id="KW-0812">Transmembrane</keyword>
<evidence type="ECO:0000313" key="3">
    <source>
        <dbReference type="Proteomes" id="UP000574276"/>
    </source>
</evidence>
<reference evidence="2 3" key="1">
    <citation type="submission" date="2020-07" db="EMBL/GenBank/DDBJ databases">
        <title>Characterization and genome sequencing of isolate MD1, a novel member within the family Lachnospiraceae.</title>
        <authorList>
            <person name="Rettenmaier R."/>
            <person name="Di Bello L."/>
            <person name="Zinser C."/>
            <person name="Scheitz K."/>
            <person name="Liebl W."/>
            <person name="Zverlov V."/>
        </authorList>
    </citation>
    <scope>NUCLEOTIDE SEQUENCE [LARGE SCALE GENOMIC DNA]</scope>
    <source>
        <strain evidence="2 3">MD1</strain>
    </source>
</reference>
<feature type="transmembrane region" description="Helical" evidence="1">
    <location>
        <begin position="7"/>
        <end position="27"/>
    </location>
</feature>
<dbReference type="AlphaFoldDB" id="A0A839JW92"/>